<dbReference type="RefSeq" id="XP_031021840.1">
    <property type="nucleotide sequence ID" value="XM_031172184.1"/>
</dbReference>
<evidence type="ECO:0000256" key="4">
    <source>
        <dbReference type="ARBA" id="ARBA00022679"/>
    </source>
</evidence>
<dbReference type="AlphaFoldDB" id="A0A507BXL7"/>
<organism evidence="14 15">
    <name type="scientific">Synchytrium microbalum</name>
    <dbReference type="NCBI Taxonomy" id="1806994"/>
    <lineage>
        <taxon>Eukaryota</taxon>
        <taxon>Fungi</taxon>
        <taxon>Fungi incertae sedis</taxon>
        <taxon>Chytridiomycota</taxon>
        <taxon>Chytridiomycota incertae sedis</taxon>
        <taxon>Chytridiomycetes</taxon>
        <taxon>Synchytriales</taxon>
        <taxon>Synchytriaceae</taxon>
        <taxon>Synchytrium</taxon>
    </lineage>
</organism>
<keyword evidence="7" id="KW-0863">Zinc-finger</keyword>
<feature type="transmembrane region" description="Helical" evidence="12">
    <location>
        <begin position="15"/>
        <end position="33"/>
    </location>
</feature>
<comment type="catalytic activity">
    <reaction evidence="1">
        <text>S-ubiquitinyl-[E2 ubiquitin-conjugating enzyme]-L-cysteine + [acceptor protein]-L-lysine = [E2 ubiquitin-conjugating enzyme]-L-cysteine + N(6)-ubiquitinyl-[acceptor protein]-L-lysine.</text>
        <dbReference type="EC" id="2.3.2.27"/>
    </reaction>
</comment>
<evidence type="ECO:0000256" key="8">
    <source>
        <dbReference type="ARBA" id="ARBA00022786"/>
    </source>
</evidence>
<dbReference type="EC" id="2.3.2.27" evidence="3"/>
<evidence type="ECO:0000256" key="2">
    <source>
        <dbReference type="ARBA" id="ARBA00004141"/>
    </source>
</evidence>
<dbReference type="GO" id="GO:0016567">
    <property type="term" value="P:protein ubiquitination"/>
    <property type="evidence" value="ECO:0007669"/>
    <property type="project" value="InterPro"/>
</dbReference>
<comment type="subcellular location">
    <subcellularLocation>
        <location evidence="2">Membrane</location>
        <topology evidence="2">Multi-pass membrane protein</topology>
    </subcellularLocation>
</comment>
<keyword evidence="4" id="KW-0808">Transferase</keyword>
<keyword evidence="9" id="KW-0862">Zinc</keyword>
<keyword evidence="8" id="KW-0833">Ubl conjugation pathway</keyword>
<dbReference type="InterPro" id="IPR022170">
    <property type="entry name" value="MUL1-like"/>
</dbReference>
<gene>
    <name evidence="14" type="ORF">SmJEL517_g06258</name>
</gene>
<evidence type="ECO:0000256" key="7">
    <source>
        <dbReference type="ARBA" id="ARBA00022771"/>
    </source>
</evidence>
<keyword evidence="11 12" id="KW-0472">Membrane</keyword>
<keyword evidence="5 12" id="KW-0812">Transmembrane</keyword>
<feature type="transmembrane region" description="Helical" evidence="12">
    <location>
        <begin position="243"/>
        <end position="262"/>
    </location>
</feature>
<dbReference type="EMBL" id="QEAO01000099">
    <property type="protein sequence ID" value="TPX30095.1"/>
    <property type="molecule type" value="Genomic_DNA"/>
</dbReference>
<dbReference type="Proteomes" id="UP000319731">
    <property type="component" value="Unassembled WGS sequence"/>
</dbReference>
<name>A0A507BXL7_9FUNG</name>
<dbReference type="GO" id="GO:0061630">
    <property type="term" value="F:ubiquitin protein ligase activity"/>
    <property type="evidence" value="ECO:0007669"/>
    <property type="project" value="UniProtKB-EC"/>
</dbReference>
<protein>
    <recommendedName>
        <fullName evidence="3">RING-type E3 ubiquitin transferase</fullName>
        <ecNumber evidence="3">2.3.2.27</ecNumber>
    </recommendedName>
</protein>
<proteinExistence type="predicted"/>
<evidence type="ECO:0000256" key="1">
    <source>
        <dbReference type="ARBA" id="ARBA00000900"/>
    </source>
</evidence>
<evidence type="ECO:0000256" key="9">
    <source>
        <dbReference type="ARBA" id="ARBA00022833"/>
    </source>
</evidence>
<feature type="domain" description="E3 Ubiquitin ligase MUL1-like" evidence="13">
    <location>
        <begin position="191"/>
        <end position="255"/>
    </location>
</feature>
<dbReference type="GO" id="GO:0008270">
    <property type="term" value="F:zinc ion binding"/>
    <property type="evidence" value="ECO:0007669"/>
    <property type="project" value="UniProtKB-KW"/>
</dbReference>
<keyword evidence="10 12" id="KW-1133">Transmembrane helix</keyword>
<evidence type="ECO:0000256" key="10">
    <source>
        <dbReference type="ARBA" id="ARBA00022989"/>
    </source>
</evidence>
<evidence type="ECO:0000259" key="13">
    <source>
        <dbReference type="Pfam" id="PF12483"/>
    </source>
</evidence>
<dbReference type="OrthoDB" id="10447613at2759"/>
<comment type="caution">
    <text evidence="14">The sequence shown here is derived from an EMBL/GenBank/DDBJ whole genome shotgun (WGS) entry which is preliminary data.</text>
</comment>
<reference evidence="14 15" key="1">
    <citation type="journal article" date="2019" name="Sci. Rep.">
        <title>Comparative genomics of chytrid fungi reveal insights into the obligate biotrophic and pathogenic lifestyle of Synchytrium endobioticum.</title>
        <authorList>
            <person name="van de Vossenberg B.T.L.H."/>
            <person name="Warris S."/>
            <person name="Nguyen H.D.T."/>
            <person name="van Gent-Pelzer M.P.E."/>
            <person name="Joly D.L."/>
            <person name="van de Geest H.C."/>
            <person name="Bonants P.J.M."/>
            <person name="Smith D.S."/>
            <person name="Levesque C.A."/>
            <person name="van der Lee T.A.J."/>
        </authorList>
    </citation>
    <scope>NUCLEOTIDE SEQUENCE [LARGE SCALE GENOMIC DNA]</scope>
    <source>
        <strain evidence="14 15">JEL517</strain>
    </source>
</reference>
<keyword evidence="6" id="KW-0479">Metal-binding</keyword>
<dbReference type="Pfam" id="PF12483">
    <property type="entry name" value="GIDE"/>
    <property type="match status" value="1"/>
</dbReference>
<evidence type="ECO:0000256" key="3">
    <source>
        <dbReference type="ARBA" id="ARBA00012483"/>
    </source>
</evidence>
<evidence type="ECO:0000256" key="5">
    <source>
        <dbReference type="ARBA" id="ARBA00022692"/>
    </source>
</evidence>
<dbReference type="GO" id="GO:0016020">
    <property type="term" value="C:membrane"/>
    <property type="evidence" value="ECO:0007669"/>
    <property type="project" value="UniProtKB-SubCell"/>
</dbReference>
<evidence type="ECO:0000256" key="6">
    <source>
        <dbReference type="ARBA" id="ARBA00022723"/>
    </source>
</evidence>
<sequence length="279" mass="30595">METEFNINEFVSPSSQGYIGASALGLIGAYWYTSSSAQNSKKPKAQTSRPNTMTNDSIINPSLFTGYWHHGQYVSILRNTPSPSSKSDIKKMLDARGRHRSGAYMKLKGIADAGAGKLIKAPLSGFDCCFVRTEYLGNRVRDASDVRVHQREEIQEVPWGITLPNDNSRIGVITSEADLVIDQTVKEKYVSESVIQAGCKVLVLGWVKESVAGVLTISKPMMKWFVISTKSEDQMVVGYQRMWILYCGTALLFLGAGGVVALKTLRAVMQDGAASTIRV</sequence>
<dbReference type="GeneID" id="42007481"/>
<keyword evidence="15" id="KW-1185">Reference proteome</keyword>
<evidence type="ECO:0000256" key="11">
    <source>
        <dbReference type="ARBA" id="ARBA00023136"/>
    </source>
</evidence>
<accession>A0A507BXL7</accession>
<evidence type="ECO:0000313" key="14">
    <source>
        <dbReference type="EMBL" id="TPX30095.1"/>
    </source>
</evidence>
<evidence type="ECO:0000313" key="15">
    <source>
        <dbReference type="Proteomes" id="UP000319731"/>
    </source>
</evidence>
<evidence type="ECO:0000256" key="12">
    <source>
        <dbReference type="SAM" id="Phobius"/>
    </source>
</evidence>